<name>A0A1W1B8S8_9ZZZZ</name>
<dbReference type="EMBL" id="FPHB01000006">
    <property type="protein sequence ID" value="SFV49897.1"/>
    <property type="molecule type" value="Genomic_DNA"/>
</dbReference>
<dbReference type="Pfam" id="PF13180">
    <property type="entry name" value="PDZ_2"/>
    <property type="match status" value="1"/>
</dbReference>
<feature type="domain" description="DUF7488" evidence="2">
    <location>
        <begin position="19"/>
        <end position="156"/>
    </location>
</feature>
<sequence length="317" mass="35856">MKKAAVLIWLLGFSLFACDTSFKSCLQKVKDLHVISSNSLEIPLQNQKTLIYSDTPVKEALKSDPFLHLYLVKTQKNIHYPFKINRYLPNKELAAINSSIFCGEIVKDQIGLDTLAKFSTKIPSFAVILNGCCELVAIATSKGIIQKPYIEHFLKKGGIYGDLGVRLKGLDVASSNPFLKTPFKLGDHILSFDGKRVKDRGSFEQKIAFGDIGSLHKVEVIRKGKKRVFKAKLYKREGGGYLSDTFLETLGVYLDTELRVIHSSFTKFLKGDKIIMIDRHLVKTEADIRKWLSKVEKRDFLVGINRRGLDIFIKLQN</sequence>
<dbReference type="SUPFAM" id="SSF50156">
    <property type="entry name" value="PDZ domain-like"/>
    <property type="match status" value="1"/>
</dbReference>
<evidence type="ECO:0000259" key="2">
    <source>
        <dbReference type="Pfam" id="PF24314"/>
    </source>
</evidence>
<feature type="domain" description="PDZ" evidence="1">
    <location>
        <begin position="171"/>
        <end position="233"/>
    </location>
</feature>
<dbReference type="Pfam" id="PF24314">
    <property type="entry name" value="DUF7488"/>
    <property type="match status" value="1"/>
</dbReference>
<protein>
    <submittedName>
        <fullName evidence="3">Uncharacterized protein</fullName>
    </submittedName>
</protein>
<proteinExistence type="predicted"/>
<accession>A0A1W1B8S8</accession>
<dbReference type="InterPro" id="IPR036034">
    <property type="entry name" value="PDZ_sf"/>
</dbReference>
<evidence type="ECO:0000259" key="1">
    <source>
        <dbReference type="Pfam" id="PF13180"/>
    </source>
</evidence>
<dbReference type="AlphaFoldDB" id="A0A1W1B8S8"/>
<dbReference type="Gene3D" id="2.30.42.10">
    <property type="match status" value="1"/>
</dbReference>
<reference evidence="3" key="1">
    <citation type="submission" date="2016-10" db="EMBL/GenBank/DDBJ databases">
        <authorList>
            <person name="de Groot N.N."/>
        </authorList>
    </citation>
    <scope>NUCLEOTIDE SEQUENCE</scope>
</reference>
<dbReference type="InterPro" id="IPR055911">
    <property type="entry name" value="DUF7488"/>
</dbReference>
<organism evidence="3">
    <name type="scientific">hydrothermal vent metagenome</name>
    <dbReference type="NCBI Taxonomy" id="652676"/>
    <lineage>
        <taxon>unclassified sequences</taxon>
        <taxon>metagenomes</taxon>
        <taxon>ecological metagenomes</taxon>
    </lineage>
</organism>
<dbReference type="InterPro" id="IPR001478">
    <property type="entry name" value="PDZ"/>
</dbReference>
<dbReference type="PROSITE" id="PS51257">
    <property type="entry name" value="PROKAR_LIPOPROTEIN"/>
    <property type="match status" value="1"/>
</dbReference>
<evidence type="ECO:0000313" key="3">
    <source>
        <dbReference type="EMBL" id="SFV49897.1"/>
    </source>
</evidence>
<gene>
    <name evidence="3" type="ORF">MNB_SM-7-1477</name>
</gene>